<dbReference type="GO" id="GO:0005524">
    <property type="term" value="F:ATP binding"/>
    <property type="evidence" value="ECO:0007669"/>
    <property type="project" value="InterPro"/>
</dbReference>
<dbReference type="PROSITE" id="PS51192">
    <property type="entry name" value="HELICASE_ATP_BIND_1"/>
    <property type="match status" value="1"/>
</dbReference>
<feature type="region of interest" description="Disordered" evidence="1">
    <location>
        <begin position="574"/>
        <end position="600"/>
    </location>
</feature>
<dbReference type="Gene3D" id="3.40.50.10810">
    <property type="entry name" value="Tandem AAA-ATPase domain"/>
    <property type="match status" value="1"/>
</dbReference>
<proteinExistence type="predicted"/>
<evidence type="ECO:0000256" key="1">
    <source>
        <dbReference type="SAM" id="MobiDB-lite"/>
    </source>
</evidence>
<reference evidence="3" key="1">
    <citation type="journal article" date="2020" name="Nature">
        <title>Giant virus diversity and host interactions through global metagenomics.</title>
        <authorList>
            <person name="Schulz F."/>
            <person name="Roux S."/>
            <person name="Paez-Espino D."/>
            <person name="Jungbluth S."/>
            <person name="Walsh D.A."/>
            <person name="Denef V.J."/>
            <person name="McMahon K.D."/>
            <person name="Konstantinidis K.T."/>
            <person name="Eloe-Fadrosh E.A."/>
            <person name="Kyrpides N.C."/>
            <person name="Woyke T."/>
        </authorList>
    </citation>
    <scope>NUCLEOTIDE SEQUENCE</scope>
    <source>
        <strain evidence="3">GVMAG-M-3300023184-165</strain>
    </source>
</reference>
<dbReference type="Pfam" id="PF00176">
    <property type="entry name" value="SNF2-rel_dom"/>
    <property type="match status" value="1"/>
</dbReference>
<feature type="region of interest" description="Disordered" evidence="1">
    <location>
        <begin position="1"/>
        <end position="23"/>
    </location>
</feature>
<sequence>MQTRNIETLIKQRKPRKKPNNPELIVIPEETGDTMEDLKKEFEMNECGSSEKVYDKTCNKFVLKKEMIERTELAKNPEEDDYLYPSLNDPNFIVKIAEKKEFSDTKYDGKIYDIKEQAEILANAEFELSPHQAFVRNFLSFQTPYNSLLLYHSLGTGKTCTAIGVCEEQRDYLKQMGITKRIIVVASPNVQDNFRLQLFDERKLKLVDGLWNIRGCTGNKLLKEINPMNMKGLTKEKVVSQVKNIINTSYLFLGYIEFANYIEKVKEVKGSYKDEADKHVKMVRNLKYEFDSRLIVIDEIHNIRIADENKNKKVALQLLDLVKSATNMRLLLLSATPMYNSYKEIIWLLNLMNLNDRRATVEIKDVFDKDGNFKKGPNGEEEGKELLIRKATGYVSFVRGENPYTFPFRVYPSIFSPNNTLENFTYPKFQMNGKKIKPEEAISVLKSTLYLTNIGKYQSLGYQFAIDSLKKRKISTATKTGVVREMPNFENMEAFGYTLLQIPLETLNIVYPIEGLESAVQQIDSIGSDSEEEVEEIKPKPVIAAKLPVYRGKKLESALEPIEETNTKQRIRLTRRASSEKSVKSYRVGGGDSSDDSDNASQIYINANDLTGKKGLDRVMDFIDSKTPPEKGSFEYKKWVLDKDLRIFSPSRIGDYSSKIKSICNSIVSEDGTVSEGIILIYSQYIDGGLIPVALALEEMGFTRYGDGAKSLFKTPPVEPVDARTMKPRVNKKDNFMPAKYIMITGDSRLSPNNDYEVKAVTNDDNKDGYKIKVVLISQAGSEGVDFKCLRQVHIIDPWYNMNRIEQIIGRGVRNSSHKNLEFEKRNVELFIYGTILENKEEESADLYVYRLAEYKAIQMGRVSRVLKETSVDCLINHDQTNFTQENIEANTKNDVKQILSNGMVIDDFKVGDVPYSAACDYMADCEYKCSPDKPLLEENAREDTYNETFIMMNSEKILQKIKKLFSDKIDGKFFYKKTDLIHRINNPKPYPIVQIYAALTQMIEDANEPIMDKYGRTGHLINIGDYYLFQPSELNNNGVSIFERSVPLDYKHSMIKFDIKQDLVKEHIDYEKPAEKKEPKINKKPTLVLEDAGQEKEKEKEKEPDKNDESDTEKESLKEPSIMNELKTEYNLALSFARTTEIVPRGDDNWYKHCGVTMRKLAKSGIMTSADTLQFLVEHLVDMLLFNEKASLMNYIYSVEEFDENSLEYYIKKYLDSKIIRTKRLTSIILFSAEKIHVMILKGKRWFKAEAEDEREIAIETAKTLDFTKFEVNNIIGFIGLEVKNRYLVFKVKDMEAKRNTGARCDESSKPRKIAVLTELMGEQLFEKYTNGTTKGMVQPELCSLEELLFRYYNKSKKNNKVWFFDFESAMLSKKELKI</sequence>
<dbReference type="InterPro" id="IPR038718">
    <property type="entry name" value="SNF2-like_sf"/>
</dbReference>
<protein>
    <recommendedName>
        <fullName evidence="2">Helicase ATP-binding domain-containing protein</fullName>
    </recommendedName>
</protein>
<dbReference type="Gene3D" id="3.40.50.300">
    <property type="entry name" value="P-loop containing nucleotide triphosphate hydrolases"/>
    <property type="match status" value="1"/>
</dbReference>
<dbReference type="SUPFAM" id="SSF52540">
    <property type="entry name" value="P-loop containing nucleoside triphosphate hydrolases"/>
    <property type="match status" value="2"/>
</dbReference>
<dbReference type="InterPro" id="IPR000330">
    <property type="entry name" value="SNF2_N"/>
</dbReference>
<evidence type="ECO:0000313" key="3">
    <source>
        <dbReference type="EMBL" id="QHT82932.1"/>
    </source>
</evidence>
<feature type="compositionally biased region" description="Basic and acidic residues" evidence="1">
    <location>
        <begin position="1094"/>
        <end position="1119"/>
    </location>
</feature>
<dbReference type="InterPro" id="IPR014001">
    <property type="entry name" value="Helicase_ATP-bd"/>
</dbReference>
<feature type="region of interest" description="Disordered" evidence="1">
    <location>
        <begin position="1074"/>
        <end position="1121"/>
    </location>
</feature>
<dbReference type="InterPro" id="IPR001650">
    <property type="entry name" value="Helicase_C-like"/>
</dbReference>
<feature type="domain" description="Helicase ATP-binding" evidence="2">
    <location>
        <begin position="238"/>
        <end position="355"/>
    </location>
</feature>
<accession>A0A6C0HQH6</accession>
<evidence type="ECO:0000259" key="2">
    <source>
        <dbReference type="PROSITE" id="PS51192"/>
    </source>
</evidence>
<organism evidence="3">
    <name type="scientific">viral metagenome</name>
    <dbReference type="NCBI Taxonomy" id="1070528"/>
    <lineage>
        <taxon>unclassified sequences</taxon>
        <taxon>metagenomes</taxon>
        <taxon>organismal metagenomes</taxon>
    </lineage>
</organism>
<dbReference type="Pfam" id="PF00271">
    <property type="entry name" value="Helicase_C"/>
    <property type="match status" value="1"/>
</dbReference>
<dbReference type="EMBL" id="MN740004">
    <property type="protein sequence ID" value="QHT82932.1"/>
    <property type="molecule type" value="Genomic_DNA"/>
</dbReference>
<dbReference type="InterPro" id="IPR027417">
    <property type="entry name" value="P-loop_NTPase"/>
</dbReference>
<name>A0A6C0HQH6_9ZZZZ</name>